<dbReference type="RefSeq" id="WP_093361028.1">
    <property type="nucleotide sequence ID" value="NZ_FOLG01000007.1"/>
</dbReference>
<dbReference type="InterPro" id="IPR050289">
    <property type="entry name" value="TorD/DmsD_chaperones"/>
</dbReference>
<evidence type="ECO:0000313" key="2">
    <source>
        <dbReference type="EMBL" id="SFC62257.1"/>
    </source>
</evidence>
<dbReference type="Proteomes" id="UP000198728">
    <property type="component" value="Unassembled WGS sequence"/>
</dbReference>
<proteinExistence type="predicted"/>
<keyword evidence="3" id="KW-1185">Reference proteome</keyword>
<accession>A0A1I1KNA8</accession>
<dbReference type="EMBL" id="FOLG01000007">
    <property type="protein sequence ID" value="SFC62257.1"/>
    <property type="molecule type" value="Genomic_DNA"/>
</dbReference>
<evidence type="ECO:0000256" key="1">
    <source>
        <dbReference type="ARBA" id="ARBA00023186"/>
    </source>
</evidence>
<dbReference type="Pfam" id="PF02613">
    <property type="entry name" value="Nitrate_red_del"/>
    <property type="match status" value="1"/>
</dbReference>
<dbReference type="STRING" id="441112.SAMN04488094_10716"/>
<dbReference type="Gene3D" id="1.10.3480.10">
    <property type="entry name" value="TorD-like"/>
    <property type="match status" value="1"/>
</dbReference>
<evidence type="ECO:0000313" key="3">
    <source>
        <dbReference type="Proteomes" id="UP000198728"/>
    </source>
</evidence>
<dbReference type="SUPFAM" id="SSF89155">
    <property type="entry name" value="TorD-like"/>
    <property type="match status" value="1"/>
</dbReference>
<protein>
    <submittedName>
        <fullName evidence="2">TorA specific chaperone</fullName>
    </submittedName>
</protein>
<dbReference type="OrthoDB" id="7926125at2"/>
<dbReference type="PANTHER" id="PTHR34227:SF11">
    <property type="entry name" value="CHAPERONE PROTEIN TORD"/>
    <property type="match status" value="1"/>
</dbReference>
<organism evidence="2 3">
    <name type="scientific">Tropicimonas isoalkanivorans</name>
    <dbReference type="NCBI Taxonomy" id="441112"/>
    <lineage>
        <taxon>Bacteria</taxon>
        <taxon>Pseudomonadati</taxon>
        <taxon>Pseudomonadota</taxon>
        <taxon>Alphaproteobacteria</taxon>
        <taxon>Rhodobacterales</taxon>
        <taxon>Roseobacteraceae</taxon>
        <taxon>Tropicimonas</taxon>
    </lineage>
</organism>
<dbReference type="AlphaFoldDB" id="A0A1I1KNA8"/>
<name>A0A1I1KNA8_9RHOB</name>
<dbReference type="PANTHER" id="PTHR34227">
    <property type="entry name" value="CHAPERONE PROTEIN YCDY"/>
    <property type="match status" value="1"/>
</dbReference>
<dbReference type="InterPro" id="IPR020945">
    <property type="entry name" value="DMSO/NO3_reduct_chaperone"/>
</dbReference>
<keyword evidence="1" id="KW-0143">Chaperone</keyword>
<sequence length="207" mass="22201">MELTSEDRKQIDRWLAGFFLREPDAASIQLYRSEEGTALLDQLAKVPALEPLVSTMRATFAPPVDPETLRLDLAAAYGRLFLTGGPRGVPLHASAYLSERGLLNQAPTRETAAILASLGLTAPPGFKEPVDHIGLQLSILAELAGGAEADGLSEEAYLRSHLLTWVPTLAALCAQRSTVPFYRDLATSALAWLRAVEQQLSVAPAGA</sequence>
<reference evidence="2 3" key="1">
    <citation type="submission" date="2016-10" db="EMBL/GenBank/DDBJ databases">
        <authorList>
            <person name="de Groot N.N."/>
        </authorList>
    </citation>
    <scope>NUCLEOTIDE SEQUENCE [LARGE SCALE GENOMIC DNA]</scope>
    <source>
        <strain evidence="2 3">DSM 19548</strain>
    </source>
</reference>
<dbReference type="InterPro" id="IPR036411">
    <property type="entry name" value="TorD-like_sf"/>
</dbReference>
<gene>
    <name evidence="2" type="ORF">SAMN04488094_10716</name>
</gene>